<evidence type="ECO:0000256" key="6">
    <source>
        <dbReference type="ARBA" id="ARBA00022801"/>
    </source>
</evidence>
<evidence type="ECO:0000256" key="9">
    <source>
        <dbReference type="SAM" id="MobiDB-lite"/>
    </source>
</evidence>
<dbReference type="EC" id="3.5.4.16" evidence="8"/>
<evidence type="ECO:0000256" key="5">
    <source>
        <dbReference type="ARBA" id="ARBA00022563"/>
    </source>
</evidence>
<dbReference type="FunFam" id="1.10.286.10:FF:000001">
    <property type="entry name" value="GTP cyclohydrolase 1"/>
    <property type="match status" value="1"/>
</dbReference>
<comment type="catalytic activity">
    <reaction evidence="1 8">
        <text>GTP + H2O = 7,8-dihydroneopterin 3'-triphosphate + formate + H(+)</text>
        <dbReference type="Rhea" id="RHEA:17473"/>
        <dbReference type="ChEBI" id="CHEBI:15377"/>
        <dbReference type="ChEBI" id="CHEBI:15378"/>
        <dbReference type="ChEBI" id="CHEBI:15740"/>
        <dbReference type="ChEBI" id="CHEBI:37565"/>
        <dbReference type="ChEBI" id="CHEBI:58462"/>
        <dbReference type="EC" id="3.5.4.16"/>
    </reaction>
</comment>
<gene>
    <name evidence="8" type="primary">folE</name>
    <name evidence="11" type="ORF">AUP43_09420</name>
</gene>
<comment type="similarity">
    <text evidence="3 8">Belongs to the GTP cyclohydrolase I family.</text>
</comment>
<name>A0A154W2U1_9PROT</name>
<evidence type="ECO:0000313" key="12">
    <source>
        <dbReference type="Proteomes" id="UP000076400"/>
    </source>
</evidence>
<reference evidence="11 12" key="1">
    <citation type="submission" date="2015-12" db="EMBL/GenBank/DDBJ databases">
        <title>Genome sequence of Oceanibaculum pacificum MCCC 1A02656.</title>
        <authorList>
            <person name="Lu L."/>
            <person name="Lai Q."/>
            <person name="Shao Z."/>
            <person name="Qian P."/>
        </authorList>
    </citation>
    <scope>NUCLEOTIDE SEQUENCE [LARGE SCALE GENOMIC DNA]</scope>
    <source>
        <strain evidence="11 12">MCCC 1A02656</strain>
    </source>
</reference>
<comment type="caution">
    <text evidence="11">The sequence shown here is derived from an EMBL/GenBank/DDBJ whole genome shotgun (WGS) entry which is preliminary data.</text>
</comment>
<dbReference type="GO" id="GO:0003934">
    <property type="term" value="F:GTP cyclohydrolase I activity"/>
    <property type="evidence" value="ECO:0007669"/>
    <property type="project" value="UniProtKB-UniRule"/>
</dbReference>
<evidence type="ECO:0000259" key="10">
    <source>
        <dbReference type="Pfam" id="PF01227"/>
    </source>
</evidence>
<keyword evidence="6 8" id="KW-0378">Hydrolase</keyword>
<dbReference type="GO" id="GO:0008270">
    <property type="term" value="F:zinc ion binding"/>
    <property type="evidence" value="ECO:0007669"/>
    <property type="project" value="UniProtKB-UniRule"/>
</dbReference>
<dbReference type="InterPro" id="IPR001474">
    <property type="entry name" value="GTP_CycHdrlase_I"/>
</dbReference>
<keyword evidence="8" id="KW-0479">Metal-binding</keyword>
<sequence>MTPLVRRSTDPAKLAVPPALPRPTREEAEAAVKTLLLWAGEDPAREGLLDTPKRVAKAYEEWFGGYSVDPVDMLKRTFDETDGYDEMVLLRDIRFVSHCEHHMAPIVGRAHIAYLPLNRVVGISKLARVVNAYARRMQIQERLTAQIANTINDVLEPKGVAVVIEAEHGCMTSRGVNTHGTSMVTSRMLGAFRTDPSTRREFLTMIGNPQNTAML</sequence>
<dbReference type="InterPro" id="IPR020602">
    <property type="entry name" value="GTP_CycHdrlase_I_dom"/>
</dbReference>
<evidence type="ECO:0000313" key="11">
    <source>
        <dbReference type="EMBL" id="KZD07932.1"/>
    </source>
</evidence>
<dbReference type="Gene3D" id="1.10.286.10">
    <property type="match status" value="1"/>
</dbReference>
<dbReference type="OrthoDB" id="9801207at2"/>
<keyword evidence="12" id="KW-1185">Reference proteome</keyword>
<dbReference type="PANTHER" id="PTHR11109">
    <property type="entry name" value="GTP CYCLOHYDROLASE I"/>
    <property type="match status" value="1"/>
</dbReference>
<comment type="pathway">
    <text evidence="2 8">Cofactor biosynthesis; 7,8-dihydroneopterin triphosphate biosynthesis; 7,8-dihydroneopterin triphosphate from GTP: step 1/1.</text>
</comment>
<feature type="binding site" evidence="8">
    <location>
        <position position="99"/>
    </location>
    <ligand>
        <name>Zn(2+)</name>
        <dbReference type="ChEBI" id="CHEBI:29105"/>
    </ligand>
</feature>
<dbReference type="GO" id="GO:0006730">
    <property type="term" value="P:one-carbon metabolic process"/>
    <property type="evidence" value="ECO:0007669"/>
    <property type="project" value="UniProtKB-UniRule"/>
</dbReference>
<dbReference type="GO" id="GO:0005525">
    <property type="term" value="F:GTP binding"/>
    <property type="evidence" value="ECO:0007669"/>
    <property type="project" value="UniProtKB-KW"/>
</dbReference>
<dbReference type="STRING" id="580166.AUP43_09420"/>
<dbReference type="Gene3D" id="3.30.1130.10">
    <property type="match status" value="1"/>
</dbReference>
<dbReference type="AlphaFoldDB" id="A0A154W2U1"/>
<dbReference type="PROSITE" id="PS00860">
    <property type="entry name" value="GTP_CYCLOHYDROL_1_2"/>
    <property type="match status" value="1"/>
</dbReference>
<organism evidence="11 12">
    <name type="scientific">Oceanibaculum pacificum</name>
    <dbReference type="NCBI Taxonomy" id="580166"/>
    <lineage>
        <taxon>Bacteria</taxon>
        <taxon>Pseudomonadati</taxon>
        <taxon>Pseudomonadota</taxon>
        <taxon>Alphaproteobacteria</taxon>
        <taxon>Rhodospirillales</taxon>
        <taxon>Oceanibaculaceae</taxon>
        <taxon>Oceanibaculum</taxon>
    </lineage>
</organism>
<dbReference type="FunFam" id="3.30.1130.10:FF:000001">
    <property type="entry name" value="GTP cyclohydrolase 1"/>
    <property type="match status" value="1"/>
</dbReference>
<dbReference type="PROSITE" id="PS00859">
    <property type="entry name" value="GTP_CYCLOHYDROL_1_1"/>
    <property type="match status" value="1"/>
</dbReference>
<evidence type="ECO:0000256" key="2">
    <source>
        <dbReference type="ARBA" id="ARBA00005080"/>
    </source>
</evidence>
<feature type="domain" description="GTP cyclohydrolase I" evidence="10">
    <location>
        <begin position="29"/>
        <end position="206"/>
    </location>
</feature>
<evidence type="ECO:0000256" key="8">
    <source>
        <dbReference type="HAMAP-Rule" id="MF_00223"/>
    </source>
</evidence>
<feature type="binding site" evidence="8">
    <location>
        <position position="170"/>
    </location>
    <ligand>
        <name>Zn(2+)</name>
        <dbReference type="ChEBI" id="CHEBI:29105"/>
    </ligand>
</feature>
<dbReference type="HAMAP" id="MF_00223">
    <property type="entry name" value="FolE"/>
    <property type="match status" value="1"/>
</dbReference>
<dbReference type="InterPro" id="IPR018234">
    <property type="entry name" value="GTP_CycHdrlase_I_CS"/>
</dbReference>
<keyword evidence="7 8" id="KW-0342">GTP-binding</keyword>
<evidence type="ECO:0000256" key="1">
    <source>
        <dbReference type="ARBA" id="ARBA00001052"/>
    </source>
</evidence>
<dbReference type="InterPro" id="IPR043134">
    <property type="entry name" value="GTP-CH-I_N"/>
</dbReference>
<dbReference type="InterPro" id="IPR043133">
    <property type="entry name" value="GTP-CH-I_C/QueF"/>
</dbReference>
<dbReference type="PANTHER" id="PTHR11109:SF7">
    <property type="entry name" value="GTP CYCLOHYDROLASE 1"/>
    <property type="match status" value="1"/>
</dbReference>
<dbReference type="NCBIfam" id="NF006825">
    <property type="entry name" value="PRK09347.1-2"/>
    <property type="match status" value="1"/>
</dbReference>
<evidence type="ECO:0000256" key="3">
    <source>
        <dbReference type="ARBA" id="ARBA00008085"/>
    </source>
</evidence>
<dbReference type="EMBL" id="LPXN01000110">
    <property type="protein sequence ID" value="KZD07932.1"/>
    <property type="molecule type" value="Genomic_DNA"/>
</dbReference>
<dbReference type="UniPathway" id="UPA00848">
    <property type="reaction ID" value="UER00151"/>
</dbReference>
<protein>
    <recommendedName>
        <fullName evidence="8">GTP cyclohydrolase 1</fullName>
        <ecNumber evidence="8">3.5.4.16</ecNumber>
    </recommendedName>
    <alternativeName>
        <fullName evidence="8">GTP cyclohydrolase I</fullName>
        <shortName evidence="8">GTP-CH-I</shortName>
    </alternativeName>
</protein>
<dbReference type="Pfam" id="PF01227">
    <property type="entry name" value="GTP_cyclohydroI"/>
    <property type="match status" value="1"/>
</dbReference>
<accession>A0A154W2U1</accession>
<dbReference type="Proteomes" id="UP000076400">
    <property type="component" value="Unassembled WGS sequence"/>
</dbReference>
<dbReference type="GO" id="GO:0046654">
    <property type="term" value="P:tetrahydrofolate biosynthetic process"/>
    <property type="evidence" value="ECO:0007669"/>
    <property type="project" value="UniProtKB-UniRule"/>
</dbReference>
<comment type="subunit">
    <text evidence="8">Homopolymer.</text>
</comment>
<proteinExistence type="inferred from homology"/>
<comment type="subunit">
    <text evidence="4">Toroid-shaped homodecamer, composed of two pentamers of five dimers.</text>
</comment>
<dbReference type="SUPFAM" id="SSF55620">
    <property type="entry name" value="Tetrahydrobiopterin biosynthesis enzymes-like"/>
    <property type="match status" value="1"/>
</dbReference>
<evidence type="ECO:0000256" key="7">
    <source>
        <dbReference type="ARBA" id="ARBA00023134"/>
    </source>
</evidence>
<dbReference type="NCBIfam" id="TIGR00063">
    <property type="entry name" value="folE"/>
    <property type="match status" value="1"/>
</dbReference>
<feature type="region of interest" description="Disordered" evidence="9">
    <location>
        <begin position="1"/>
        <end position="22"/>
    </location>
</feature>
<dbReference type="GO" id="GO:0006729">
    <property type="term" value="P:tetrahydrobiopterin biosynthetic process"/>
    <property type="evidence" value="ECO:0007669"/>
    <property type="project" value="TreeGrafter"/>
</dbReference>
<keyword evidence="8" id="KW-0547">Nucleotide-binding</keyword>
<keyword evidence="8" id="KW-0862">Zinc</keyword>
<feature type="binding site" evidence="8">
    <location>
        <position position="102"/>
    </location>
    <ligand>
        <name>Zn(2+)</name>
        <dbReference type="ChEBI" id="CHEBI:29105"/>
    </ligand>
</feature>
<keyword evidence="5 8" id="KW-0554">One-carbon metabolism</keyword>
<evidence type="ECO:0000256" key="4">
    <source>
        <dbReference type="ARBA" id="ARBA00011857"/>
    </source>
</evidence>
<dbReference type="GO" id="GO:0005737">
    <property type="term" value="C:cytoplasm"/>
    <property type="evidence" value="ECO:0007669"/>
    <property type="project" value="TreeGrafter"/>
</dbReference>
<dbReference type="NCBIfam" id="NF006826">
    <property type="entry name" value="PRK09347.1-3"/>
    <property type="match status" value="1"/>
</dbReference>